<dbReference type="RefSeq" id="WP_066774009.1">
    <property type="nucleotide sequence ID" value="NZ_CP013244.1"/>
</dbReference>
<dbReference type="InParanoid" id="A0A1B1AM65"/>
<accession>A0A1B1AM65</accession>
<organism evidence="2 3">
    <name type="scientific">Candidatus Viadribacter manganicus</name>
    <dbReference type="NCBI Taxonomy" id="1759059"/>
    <lineage>
        <taxon>Bacteria</taxon>
        <taxon>Pseudomonadati</taxon>
        <taxon>Pseudomonadota</taxon>
        <taxon>Alphaproteobacteria</taxon>
        <taxon>Hyphomonadales</taxon>
        <taxon>Hyphomonadaceae</taxon>
        <taxon>Candidatus Viadribacter</taxon>
    </lineage>
</organism>
<dbReference type="Proteomes" id="UP000092498">
    <property type="component" value="Chromosome"/>
</dbReference>
<gene>
    <name evidence="2" type="ORF">ATE48_18025</name>
</gene>
<evidence type="ECO:0008006" key="4">
    <source>
        <dbReference type="Google" id="ProtNLM"/>
    </source>
</evidence>
<feature type="signal peptide" evidence="1">
    <location>
        <begin position="1"/>
        <end position="16"/>
    </location>
</feature>
<evidence type="ECO:0000313" key="2">
    <source>
        <dbReference type="EMBL" id="ANP47662.1"/>
    </source>
</evidence>
<feature type="chain" id="PRO_5008519017" description="Lipoprotein" evidence="1">
    <location>
        <begin position="17"/>
        <end position="141"/>
    </location>
</feature>
<keyword evidence="1" id="KW-0732">Signal</keyword>
<name>A0A1B1AM65_9PROT</name>
<evidence type="ECO:0000256" key="1">
    <source>
        <dbReference type="SAM" id="SignalP"/>
    </source>
</evidence>
<protein>
    <recommendedName>
        <fullName evidence="4">Lipoprotein</fullName>
    </recommendedName>
</protein>
<dbReference type="PROSITE" id="PS51257">
    <property type="entry name" value="PROKAR_LIPOPROTEIN"/>
    <property type="match status" value="1"/>
</dbReference>
<keyword evidence="3" id="KW-1185">Reference proteome</keyword>
<reference evidence="2 3" key="1">
    <citation type="submission" date="2015-11" db="EMBL/GenBank/DDBJ databases">
        <title>Whole-Genome Sequence of Candidatus Oderbacter manganicum from the National Park Lower Oder Valley, Germany.</title>
        <authorList>
            <person name="Braun B."/>
            <person name="Liere K."/>
            <person name="Szewzyk U."/>
        </authorList>
    </citation>
    <scope>NUCLEOTIDE SEQUENCE [LARGE SCALE GENOMIC DNA]</scope>
    <source>
        <strain evidence="2 3">OTSz_A_272</strain>
    </source>
</reference>
<dbReference type="OrthoDB" id="7620622at2"/>
<dbReference type="STRING" id="1759059.ATE48_18025"/>
<dbReference type="AlphaFoldDB" id="A0A1B1AM65"/>
<dbReference type="EMBL" id="CP013244">
    <property type="protein sequence ID" value="ANP47662.1"/>
    <property type="molecule type" value="Genomic_DNA"/>
</dbReference>
<dbReference type="KEGG" id="cbot:ATE48_18025"/>
<proteinExistence type="predicted"/>
<evidence type="ECO:0000313" key="3">
    <source>
        <dbReference type="Proteomes" id="UP000092498"/>
    </source>
</evidence>
<sequence length="141" mass="14680">MRALCFAISLAGLASACQTTSAPSAPPEQTSNCPVIDARNWSAHINAMPGPNAQRTLIVTGEVDLPTPGYAVTLTAGAADRSAIPVQQIIVSATRPTGIVPQIVTTFSARYDGPAIAQHYRAVRVMCGAQQLAELDVTVAH</sequence>